<dbReference type="EMBL" id="ML769740">
    <property type="protein sequence ID" value="KAE9388504.1"/>
    <property type="molecule type" value="Genomic_DNA"/>
</dbReference>
<reference evidence="2" key="1">
    <citation type="journal article" date="2019" name="Environ. Microbiol.">
        <title>Fungal ecological strategies reflected in gene transcription - a case study of two litter decomposers.</title>
        <authorList>
            <person name="Barbi F."/>
            <person name="Kohler A."/>
            <person name="Barry K."/>
            <person name="Baskaran P."/>
            <person name="Daum C."/>
            <person name="Fauchery L."/>
            <person name="Ihrmark K."/>
            <person name="Kuo A."/>
            <person name="LaButti K."/>
            <person name="Lipzen A."/>
            <person name="Morin E."/>
            <person name="Grigoriev I.V."/>
            <person name="Henrissat B."/>
            <person name="Lindahl B."/>
            <person name="Martin F."/>
        </authorList>
    </citation>
    <scope>NUCLEOTIDE SEQUENCE</scope>
    <source>
        <strain evidence="2">JB14</strain>
    </source>
</reference>
<feature type="transmembrane region" description="Helical" evidence="1">
    <location>
        <begin position="131"/>
        <end position="152"/>
    </location>
</feature>
<evidence type="ECO:0000313" key="3">
    <source>
        <dbReference type="Proteomes" id="UP000799118"/>
    </source>
</evidence>
<dbReference type="Proteomes" id="UP000799118">
    <property type="component" value="Unassembled WGS sequence"/>
</dbReference>
<name>A0A6A4GTP5_9AGAR</name>
<evidence type="ECO:0000313" key="2">
    <source>
        <dbReference type="EMBL" id="KAE9388504.1"/>
    </source>
</evidence>
<gene>
    <name evidence="2" type="ORF">BT96DRAFT_947554</name>
</gene>
<evidence type="ECO:0000256" key="1">
    <source>
        <dbReference type="SAM" id="Phobius"/>
    </source>
</evidence>
<accession>A0A6A4GTP5</accession>
<dbReference type="AlphaFoldDB" id="A0A6A4GTP5"/>
<keyword evidence="1" id="KW-0812">Transmembrane</keyword>
<proteinExistence type="predicted"/>
<sequence length="161" mass="17037">MRTFAVHLTWALSVEETTGNELTGALSLAAATFYPGHACSHSMSTGQKSGISQSTRPTSKKALSQLLTAHIFEASAAFLPDIPTAGAGPVLKKIFRELQSGSGPSTAVESLESGSREALAHIEYDTTSIQFIWLLCHLTILVLIVLPAALFIKVGIGVMLL</sequence>
<keyword evidence="1" id="KW-1133">Transmembrane helix</keyword>
<organism evidence="2 3">
    <name type="scientific">Gymnopus androsaceus JB14</name>
    <dbReference type="NCBI Taxonomy" id="1447944"/>
    <lineage>
        <taxon>Eukaryota</taxon>
        <taxon>Fungi</taxon>
        <taxon>Dikarya</taxon>
        <taxon>Basidiomycota</taxon>
        <taxon>Agaricomycotina</taxon>
        <taxon>Agaricomycetes</taxon>
        <taxon>Agaricomycetidae</taxon>
        <taxon>Agaricales</taxon>
        <taxon>Marasmiineae</taxon>
        <taxon>Omphalotaceae</taxon>
        <taxon>Gymnopus</taxon>
    </lineage>
</organism>
<keyword evidence="1" id="KW-0472">Membrane</keyword>
<keyword evidence="3" id="KW-1185">Reference proteome</keyword>
<protein>
    <submittedName>
        <fullName evidence="2">Uncharacterized protein</fullName>
    </submittedName>
</protein>